<comment type="caution">
    <text evidence="4">The sequence shown here is derived from an EMBL/GenBank/DDBJ whole genome shotgun (WGS) entry which is preliminary data.</text>
</comment>
<dbReference type="InterPro" id="IPR052155">
    <property type="entry name" value="Biofilm_reg_signaling"/>
</dbReference>
<feature type="transmembrane region" description="Helical" evidence="1">
    <location>
        <begin position="189"/>
        <end position="215"/>
    </location>
</feature>
<dbReference type="SMART" id="SM00091">
    <property type="entry name" value="PAS"/>
    <property type="match status" value="3"/>
</dbReference>
<keyword evidence="1" id="KW-0812">Transmembrane</keyword>
<keyword evidence="1" id="KW-0472">Membrane</keyword>
<dbReference type="PANTHER" id="PTHR44757">
    <property type="entry name" value="DIGUANYLATE CYCLASE DGCP"/>
    <property type="match status" value="1"/>
</dbReference>
<dbReference type="SUPFAM" id="SSF55785">
    <property type="entry name" value="PYP-like sensor domain (PAS domain)"/>
    <property type="match status" value="3"/>
</dbReference>
<name>A0ABP8LKC3_9BACT</name>
<evidence type="ECO:0000259" key="2">
    <source>
        <dbReference type="PROSITE" id="PS50112"/>
    </source>
</evidence>
<feature type="domain" description="PAC" evidence="3">
    <location>
        <begin position="510"/>
        <end position="563"/>
    </location>
</feature>
<feature type="domain" description="PAS" evidence="2">
    <location>
        <begin position="306"/>
        <end position="376"/>
    </location>
</feature>
<dbReference type="Pfam" id="PF08448">
    <property type="entry name" value="PAS_4"/>
    <property type="match status" value="3"/>
</dbReference>
<evidence type="ECO:0000313" key="5">
    <source>
        <dbReference type="Proteomes" id="UP001500552"/>
    </source>
</evidence>
<dbReference type="PANTHER" id="PTHR44757:SF2">
    <property type="entry name" value="BIOFILM ARCHITECTURE MAINTENANCE PROTEIN MBAA"/>
    <property type="match status" value="1"/>
</dbReference>
<dbReference type="NCBIfam" id="TIGR00229">
    <property type="entry name" value="sensory_box"/>
    <property type="match status" value="2"/>
</dbReference>
<dbReference type="InterPro" id="IPR013656">
    <property type="entry name" value="PAS_4"/>
</dbReference>
<feature type="transmembrane region" description="Helical" evidence="1">
    <location>
        <begin position="265"/>
        <end position="287"/>
    </location>
</feature>
<evidence type="ECO:0000313" key="4">
    <source>
        <dbReference type="EMBL" id="GAA4430556.1"/>
    </source>
</evidence>
<keyword evidence="5" id="KW-1185">Reference proteome</keyword>
<feature type="transmembrane region" description="Helical" evidence="1">
    <location>
        <begin position="235"/>
        <end position="253"/>
    </location>
</feature>
<feature type="transmembrane region" description="Helical" evidence="1">
    <location>
        <begin position="131"/>
        <end position="153"/>
    </location>
</feature>
<protein>
    <recommendedName>
        <fullName evidence="6">PAS domain S-box-containing protein</fullName>
    </recommendedName>
</protein>
<dbReference type="Gene3D" id="3.30.450.20">
    <property type="entry name" value="PAS domain"/>
    <property type="match status" value="3"/>
</dbReference>
<organism evidence="4 5">
    <name type="scientific">Pontibacter saemangeumensis</name>
    <dbReference type="NCBI Taxonomy" id="1084525"/>
    <lineage>
        <taxon>Bacteria</taxon>
        <taxon>Pseudomonadati</taxon>
        <taxon>Bacteroidota</taxon>
        <taxon>Cytophagia</taxon>
        <taxon>Cytophagales</taxon>
        <taxon>Hymenobacteraceae</taxon>
        <taxon>Pontibacter</taxon>
    </lineage>
</organism>
<evidence type="ECO:0008006" key="6">
    <source>
        <dbReference type="Google" id="ProtNLM"/>
    </source>
</evidence>
<evidence type="ECO:0000259" key="3">
    <source>
        <dbReference type="PROSITE" id="PS50113"/>
    </source>
</evidence>
<dbReference type="Proteomes" id="UP001500552">
    <property type="component" value="Unassembled WGS sequence"/>
</dbReference>
<accession>A0ABP8LKC3</accession>
<dbReference type="PROSITE" id="PS50112">
    <property type="entry name" value="PAS"/>
    <property type="match status" value="3"/>
</dbReference>
<evidence type="ECO:0000256" key="1">
    <source>
        <dbReference type="SAM" id="Phobius"/>
    </source>
</evidence>
<gene>
    <name evidence="4" type="ORF">GCM10023188_17310</name>
</gene>
<feature type="domain" description="PAC" evidence="3">
    <location>
        <begin position="379"/>
        <end position="430"/>
    </location>
</feature>
<dbReference type="InterPro" id="IPR000014">
    <property type="entry name" value="PAS"/>
</dbReference>
<reference evidence="5" key="1">
    <citation type="journal article" date="2019" name="Int. J. Syst. Evol. Microbiol.">
        <title>The Global Catalogue of Microorganisms (GCM) 10K type strain sequencing project: providing services to taxonomists for standard genome sequencing and annotation.</title>
        <authorList>
            <consortium name="The Broad Institute Genomics Platform"/>
            <consortium name="The Broad Institute Genome Sequencing Center for Infectious Disease"/>
            <person name="Wu L."/>
            <person name="Ma J."/>
        </authorList>
    </citation>
    <scope>NUCLEOTIDE SEQUENCE [LARGE SCALE GENOMIC DNA]</scope>
    <source>
        <strain evidence="5">JCM 17926</strain>
    </source>
</reference>
<feature type="domain" description="PAC" evidence="3">
    <location>
        <begin position="643"/>
        <end position="696"/>
    </location>
</feature>
<sequence length="710" mass="79666">MTDVRLPDNLTAVKPLIKKRLISLSRVASVLVIVSGLLVLSGWLLEIERLKRVGADYVAMNPLTAICFILSGISLWLLKNPSKSDLRVANTISLIVLFVCTLKFVSVIILWDFPLDRLLFPLQLREESHGLYNRMAPNTAFCFMLASLAALLIDVETSRKQRPAQYLSIIITLVALLSLYGYIYGVSYLIGVAAYIPMALHTALVFLVLAMGLLFARPDKGIMLLVFCEDTGEKLFSRLMALGLPLLVGWLKLQGEYAGYYSEEFGTAVFALLTYAVSMFLLGRNAVERHRARKERYRADLIFRENAQKLQSILDNTATPIYIKDTSGSFELVNAEFERIFHVTAEEVRGKSDMEIFPDEIAATIEEHDREVLKLGETKSMEEVFQLDPAERTYLTVKFPLRDTEGQINALCSIATDITERKKAEKQLLESEQKLKAILASLGEGVVVSDASGRFTYFNDIAEEILGLGMTDTPLSDWSARYGSFRPDGVTLYPPEELPLARGLKGEETNEVELYVRNDKIPEGRSIKVTGRPILDDQKNIIGSVVVCRDITHEKALEALIRENEERLKTVIASIGEGIVVADNQGKFILFNKNAEEILGLGAAEISMSEWSSRYGVFRLDGKTPFPPHELPLAKALKGEASDDVEMLIRNSRFPKGRFISVTGRPVSDEKGNITAGVVDFRDVTEVKRLEKMLRELRERYKKVLQRYKS</sequence>
<feature type="domain" description="PAS" evidence="2">
    <location>
        <begin position="564"/>
        <end position="606"/>
    </location>
</feature>
<feature type="transmembrane region" description="Helical" evidence="1">
    <location>
        <begin position="21"/>
        <end position="45"/>
    </location>
</feature>
<dbReference type="RefSeq" id="WP_345158349.1">
    <property type="nucleotide sequence ID" value="NZ_BAABHC010000006.1"/>
</dbReference>
<feature type="domain" description="PAS" evidence="2">
    <location>
        <begin position="431"/>
        <end position="468"/>
    </location>
</feature>
<keyword evidence="1" id="KW-1133">Transmembrane helix</keyword>
<feature type="transmembrane region" description="Helical" evidence="1">
    <location>
        <begin position="165"/>
        <end position="183"/>
    </location>
</feature>
<dbReference type="CDD" id="cd00130">
    <property type="entry name" value="PAS"/>
    <property type="match status" value="3"/>
</dbReference>
<dbReference type="PROSITE" id="PS50113">
    <property type="entry name" value="PAC"/>
    <property type="match status" value="3"/>
</dbReference>
<feature type="transmembrane region" description="Helical" evidence="1">
    <location>
        <begin position="57"/>
        <end position="78"/>
    </location>
</feature>
<feature type="transmembrane region" description="Helical" evidence="1">
    <location>
        <begin position="90"/>
        <end position="111"/>
    </location>
</feature>
<dbReference type="InterPro" id="IPR000700">
    <property type="entry name" value="PAS-assoc_C"/>
</dbReference>
<dbReference type="InterPro" id="IPR035965">
    <property type="entry name" value="PAS-like_dom_sf"/>
</dbReference>
<proteinExistence type="predicted"/>
<dbReference type="EMBL" id="BAABHC010000006">
    <property type="protein sequence ID" value="GAA4430556.1"/>
    <property type="molecule type" value="Genomic_DNA"/>
</dbReference>